<evidence type="ECO:0000313" key="3">
    <source>
        <dbReference type="Proteomes" id="UP000523161"/>
    </source>
</evidence>
<accession>A0A7Y5APB6</accession>
<dbReference type="InterPro" id="IPR039523">
    <property type="entry name" value="RimK-rel_E_lig_ATP-grasp"/>
</dbReference>
<dbReference type="AlphaFoldDB" id="A0A7Y5APB6"/>
<feature type="domain" description="Alpha-L-glutamate ligase-related protein ATP-grasp" evidence="1">
    <location>
        <begin position="91"/>
        <end position="337"/>
    </location>
</feature>
<comment type="caution">
    <text evidence="2">The sequence shown here is derived from an EMBL/GenBank/DDBJ whole genome shotgun (WGS) entry which is preliminary data.</text>
</comment>
<dbReference type="Proteomes" id="UP000523161">
    <property type="component" value="Unassembled WGS sequence"/>
</dbReference>
<evidence type="ECO:0000259" key="1">
    <source>
        <dbReference type="Pfam" id="PF14397"/>
    </source>
</evidence>
<name>A0A7Y5APB6_9GAMM</name>
<dbReference type="Pfam" id="PF14397">
    <property type="entry name" value="ATPgrasp_ST"/>
    <property type="match status" value="1"/>
</dbReference>
<protein>
    <recommendedName>
        <fullName evidence="1">Alpha-L-glutamate ligase-related protein ATP-grasp domain-containing protein</fullName>
    </recommendedName>
</protein>
<gene>
    <name evidence="2" type="ORF">HRH59_05490</name>
</gene>
<evidence type="ECO:0000313" key="2">
    <source>
        <dbReference type="EMBL" id="NRQ42022.1"/>
    </source>
</evidence>
<sequence>MLKTIYWRLAKIKRYINKAAALKNYNGKYGEQNRKPAYRRFAELLYILLRYDESSTAYFAQGIDYRRKSVLKDYYPTAVFNKALRKRQRTKNYPEPDYSVIFEDKLVFEKYFSANNIACARSEFILMPDLKLFDTTGNCCGYLSDNTSISDSFCKPLAGRYGSGAFRLHRKDETLLVNDQPLSTVTLALKSPMIIQKRIIQHAALAKFHPQSLNTIRVVSIINDQQDVSVIAAFFRMGNNGSVVDNASASGVVCGVDINNGMLDDTGYMNSGKNVEQLSAHPGSNISFKGSKIPCFEHIIQLVTQAHKASPWLFSIGWDVALTEDGPVIIEGNEKWGPVSLMWCQPNFIAMIKTHLNSGA</sequence>
<dbReference type="RefSeq" id="WP_173500267.1">
    <property type="nucleotide sequence ID" value="NZ_JABSOD010000004.1"/>
</dbReference>
<keyword evidence="3" id="KW-1185">Reference proteome</keyword>
<reference evidence="2 3" key="1">
    <citation type="submission" date="2020-06" db="EMBL/GenBank/DDBJ databases">
        <title>Rheinheimera sp. nov., a marine bacterium isolated from coastal.</title>
        <authorList>
            <person name="Yu Q."/>
            <person name="Qi Y."/>
            <person name="Pu J."/>
        </authorList>
    </citation>
    <scope>NUCLEOTIDE SEQUENCE [LARGE SCALE GENOMIC DNA]</scope>
    <source>
        <strain evidence="2 3">YQF-2</strain>
    </source>
</reference>
<organism evidence="2 3">
    <name type="scientific">Rheinheimera lutimaris</name>
    <dbReference type="NCBI Taxonomy" id="2740584"/>
    <lineage>
        <taxon>Bacteria</taxon>
        <taxon>Pseudomonadati</taxon>
        <taxon>Pseudomonadota</taxon>
        <taxon>Gammaproteobacteria</taxon>
        <taxon>Chromatiales</taxon>
        <taxon>Chromatiaceae</taxon>
        <taxon>Rheinheimera</taxon>
    </lineage>
</organism>
<proteinExistence type="predicted"/>
<dbReference type="EMBL" id="JABSOD010000004">
    <property type="protein sequence ID" value="NRQ42022.1"/>
    <property type="molecule type" value="Genomic_DNA"/>
</dbReference>